<dbReference type="InterPro" id="IPR004495">
    <property type="entry name" value="Met-tRNA-synth_bsu_C"/>
</dbReference>
<gene>
    <name evidence="13" type="primary">metG</name>
    <name evidence="16" type="ORF">VU01_12253</name>
</gene>
<dbReference type="FunFam" id="2.170.220.10:FF:000003">
    <property type="entry name" value="Methionine--tRNA ligase"/>
    <property type="match status" value="1"/>
</dbReference>
<comment type="cofactor">
    <cofactor evidence="13">
        <name>Zn(2+)</name>
        <dbReference type="ChEBI" id="CHEBI:29105"/>
    </cofactor>
    <text evidence="13">Binds 1 zinc ion per subunit.</text>
</comment>
<dbReference type="InterPro" id="IPR014758">
    <property type="entry name" value="Met-tRNA_synth"/>
</dbReference>
<evidence type="ECO:0000256" key="9">
    <source>
        <dbReference type="ARBA" id="ARBA00022884"/>
    </source>
</evidence>
<feature type="short sequence motif" description="'HIGH' region" evidence="13">
    <location>
        <begin position="10"/>
        <end position="20"/>
    </location>
</feature>
<dbReference type="Gene3D" id="1.10.730.10">
    <property type="entry name" value="Isoleucyl-tRNA Synthetase, Domain 1"/>
    <property type="match status" value="1"/>
</dbReference>
<feature type="binding site" evidence="13">
    <location>
        <position position="128"/>
    </location>
    <ligand>
        <name>Zn(2+)</name>
        <dbReference type="ChEBI" id="CHEBI:29105"/>
    </ligand>
</feature>
<evidence type="ECO:0000256" key="12">
    <source>
        <dbReference type="ARBA" id="ARBA00047364"/>
    </source>
</evidence>
<dbReference type="InterPro" id="IPR041872">
    <property type="entry name" value="Anticodon_Met"/>
</dbReference>
<dbReference type="CDD" id="cd00814">
    <property type="entry name" value="MetRS_core"/>
    <property type="match status" value="1"/>
</dbReference>
<comment type="caution">
    <text evidence="13">Lacks conserved residue(s) required for the propagation of feature annotation.</text>
</comment>
<comment type="subunit">
    <text evidence="3 13">Homodimer.</text>
</comment>
<dbReference type="CDD" id="cd02800">
    <property type="entry name" value="tRNA_bind_EcMetRS_like"/>
    <property type="match status" value="1"/>
</dbReference>
<dbReference type="PANTHER" id="PTHR43326:SF1">
    <property type="entry name" value="METHIONINE--TRNA LIGASE, MITOCHONDRIAL"/>
    <property type="match status" value="1"/>
</dbReference>
<evidence type="ECO:0000256" key="14">
    <source>
        <dbReference type="SAM" id="MobiDB-lite"/>
    </source>
</evidence>
<proteinExistence type="inferred from homology"/>
<dbReference type="InterPro" id="IPR014729">
    <property type="entry name" value="Rossmann-like_a/b/a_fold"/>
</dbReference>
<dbReference type="NCBIfam" id="TIGR00398">
    <property type="entry name" value="metG"/>
    <property type="match status" value="1"/>
</dbReference>
<evidence type="ECO:0000256" key="1">
    <source>
        <dbReference type="ARBA" id="ARBA00003314"/>
    </source>
</evidence>
<feature type="short sequence motif" description="'KMSKS' region" evidence="13">
    <location>
        <begin position="294"/>
        <end position="298"/>
    </location>
</feature>
<dbReference type="Pfam" id="PF01588">
    <property type="entry name" value="tRNA_bind"/>
    <property type="match status" value="1"/>
</dbReference>
<keyword evidence="13" id="KW-0862">Zinc</keyword>
<evidence type="ECO:0000256" key="13">
    <source>
        <dbReference type="HAMAP-Rule" id="MF_01228"/>
    </source>
</evidence>
<evidence type="ECO:0000259" key="15">
    <source>
        <dbReference type="PROSITE" id="PS50886"/>
    </source>
</evidence>
<evidence type="ECO:0000256" key="10">
    <source>
        <dbReference type="ARBA" id="ARBA00022917"/>
    </source>
</evidence>
<keyword evidence="5 13" id="KW-0820">tRNA-binding</keyword>
<dbReference type="PROSITE" id="PS50886">
    <property type="entry name" value="TRBD"/>
    <property type="match status" value="1"/>
</dbReference>
<organism evidence="16 17">
    <name type="scientific">Candidatus Electrothrix marina</name>
    <dbReference type="NCBI Taxonomy" id="1859130"/>
    <lineage>
        <taxon>Bacteria</taxon>
        <taxon>Pseudomonadati</taxon>
        <taxon>Thermodesulfobacteriota</taxon>
        <taxon>Desulfobulbia</taxon>
        <taxon>Desulfobulbales</taxon>
        <taxon>Desulfobulbaceae</taxon>
        <taxon>Candidatus Electrothrix</taxon>
    </lineage>
</organism>
<dbReference type="SUPFAM" id="SSF50249">
    <property type="entry name" value="Nucleic acid-binding proteins"/>
    <property type="match status" value="1"/>
</dbReference>
<feature type="domain" description="TRNA-binding" evidence="15">
    <location>
        <begin position="551"/>
        <end position="655"/>
    </location>
</feature>
<dbReference type="GO" id="GO:0006431">
    <property type="term" value="P:methionyl-tRNA aminoacylation"/>
    <property type="evidence" value="ECO:0007669"/>
    <property type="project" value="UniProtKB-UniRule"/>
</dbReference>
<dbReference type="Pfam" id="PF09334">
    <property type="entry name" value="tRNA-synt_1g"/>
    <property type="match status" value="2"/>
</dbReference>
<dbReference type="InterPro" id="IPR012340">
    <property type="entry name" value="NA-bd_OB-fold"/>
</dbReference>
<dbReference type="FunFam" id="2.40.50.140:FF:000042">
    <property type="entry name" value="Methionine--tRNA ligase"/>
    <property type="match status" value="1"/>
</dbReference>
<dbReference type="Pfam" id="PF19303">
    <property type="entry name" value="Anticodon_3"/>
    <property type="match status" value="1"/>
</dbReference>
<dbReference type="CDD" id="cd07957">
    <property type="entry name" value="Anticodon_Ia_Met"/>
    <property type="match status" value="1"/>
</dbReference>
<dbReference type="GO" id="GO:0004825">
    <property type="term" value="F:methionine-tRNA ligase activity"/>
    <property type="evidence" value="ECO:0007669"/>
    <property type="project" value="UniProtKB-UniRule"/>
</dbReference>
<keyword evidence="8 13" id="KW-0067">ATP-binding</keyword>
<dbReference type="HAMAP" id="MF_01228">
    <property type="entry name" value="Met_tRNA_synth_type2"/>
    <property type="match status" value="1"/>
</dbReference>
<feature type="binding site" evidence="13">
    <location>
        <position position="125"/>
    </location>
    <ligand>
        <name>Zn(2+)</name>
        <dbReference type="ChEBI" id="CHEBI:29105"/>
    </ligand>
</feature>
<evidence type="ECO:0000256" key="4">
    <source>
        <dbReference type="ARBA" id="ARBA00022490"/>
    </source>
</evidence>
<dbReference type="GO" id="GO:0000049">
    <property type="term" value="F:tRNA binding"/>
    <property type="evidence" value="ECO:0007669"/>
    <property type="project" value="UniProtKB-UniRule"/>
</dbReference>
<dbReference type="InterPro" id="IPR033911">
    <property type="entry name" value="MetRS_core"/>
</dbReference>
<dbReference type="InterPro" id="IPR009080">
    <property type="entry name" value="tRNAsynth_Ia_anticodon-bd"/>
</dbReference>
<keyword evidence="9 13" id="KW-0694">RNA-binding</keyword>
<keyword evidence="17" id="KW-1185">Reference proteome</keyword>
<dbReference type="NCBIfam" id="NF008900">
    <property type="entry name" value="PRK12267.1"/>
    <property type="match status" value="1"/>
</dbReference>
<dbReference type="GO" id="GO:0005524">
    <property type="term" value="F:ATP binding"/>
    <property type="evidence" value="ECO:0007669"/>
    <property type="project" value="UniProtKB-UniRule"/>
</dbReference>
<dbReference type="SUPFAM" id="SSF52374">
    <property type="entry name" value="Nucleotidylyl transferase"/>
    <property type="match status" value="1"/>
</dbReference>
<dbReference type="EMBL" id="MTKS01000225">
    <property type="protein sequence ID" value="RWX51033.1"/>
    <property type="molecule type" value="Genomic_DNA"/>
</dbReference>
<comment type="caution">
    <text evidence="16">The sequence shown here is derived from an EMBL/GenBank/DDBJ whole genome shotgun (WGS) entry which is preliminary data.</text>
</comment>
<comment type="subcellular location">
    <subcellularLocation>
        <location evidence="2 13">Cytoplasm</location>
    </subcellularLocation>
</comment>
<dbReference type="Gene3D" id="2.170.220.10">
    <property type="match status" value="1"/>
</dbReference>
<dbReference type="PRINTS" id="PR01041">
    <property type="entry name" value="TRNASYNTHMET"/>
</dbReference>
<dbReference type="AlphaFoldDB" id="A0A444JD92"/>
<evidence type="ECO:0000256" key="6">
    <source>
        <dbReference type="ARBA" id="ARBA00022598"/>
    </source>
</evidence>
<reference evidence="16 17" key="1">
    <citation type="submission" date="2017-01" db="EMBL/GenBank/DDBJ databases">
        <title>The cable genome- insights into the physiology and evolution of filamentous bacteria capable of sulfide oxidation via long distance electron transfer.</title>
        <authorList>
            <person name="Schreiber L."/>
            <person name="Bjerg J.T."/>
            <person name="Boggild A."/>
            <person name="Van De Vossenberg J."/>
            <person name="Meysman F."/>
            <person name="Nielsen L.P."/>
            <person name="Schramm A."/>
            <person name="Kjeldsen K.U."/>
        </authorList>
    </citation>
    <scope>NUCLEOTIDE SEQUENCE [LARGE SCALE GENOMIC DNA]</scope>
    <source>
        <strain evidence="16">A5</strain>
    </source>
</reference>
<feature type="binding site" evidence="13">
    <location>
        <position position="145"/>
    </location>
    <ligand>
        <name>Zn(2+)</name>
        <dbReference type="ChEBI" id="CHEBI:29105"/>
    </ligand>
</feature>
<keyword evidence="4 13" id="KW-0963">Cytoplasm</keyword>
<evidence type="ECO:0000256" key="3">
    <source>
        <dbReference type="ARBA" id="ARBA00011738"/>
    </source>
</evidence>
<dbReference type="Proteomes" id="UP000288892">
    <property type="component" value="Unassembled WGS sequence"/>
</dbReference>
<comment type="function">
    <text evidence="1 13">Is required not only for elongation of protein synthesis but also for the initiation of all mRNA translation through initiator tRNA(fMet) aminoacylation.</text>
</comment>
<comment type="catalytic activity">
    <reaction evidence="12 13">
        <text>tRNA(Met) + L-methionine + ATP = L-methionyl-tRNA(Met) + AMP + diphosphate</text>
        <dbReference type="Rhea" id="RHEA:13481"/>
        <dbReference type="Rhea" id="RHEA-COMP:9667"/>
        <dbReference type="Rhea" id="RHEA-COMP:9698"/>
        <dbReference type="ChEBI" id="CHEBI:30616"/>
        <dbReference type="ChEBI" id="CHEBI:33019"/>
        <dbReference type="ChEBI" id="CHEBI:57844"/>
        <dbReference type="ChEBI" id="CHEBI:78442"/>
        <dbReference type="ChEBI" id="CHEBI:78530"/>
        <dbReference type="ChEBI" id="CHEBI:456215"/>
        <dbReference type="EC" id="6.1.1.10"/>
    </reaction>
</comment>
<sequence>MTTYITTPIYYVNAMPHIGHAYTTIIADTYSRFRCLCGDEVCFQTGTDEHGEKIVQAAEGEGISPREYVDRISDSFRQTWPGLDIAPDHFIRTTDADHIKLVQDILQKVYDQGDIYFSEYSGHYCKGCERFLTEKELVDGKCPDHQTVPEEISEQNYFFRMSKYQDWLIDHIKSNPEYITPERYRNEVLSFLSEPLEDLCISRPCSRLTWGIPLPFDKNFVTYVWFDALINYLTGIGYPNGPDFDKHWSVAEHVIAKDILKPHAIYWPTMLQSMGVAPYQRLHVHGYWNVDETKMSKSIGNVIRPGELVEEYGVDTVRYFLLREMSFGRDSSFSTEALESRRNSDLANDVGNLFSRALTMLAKYADSIVPEIDKATVTEEDRVLVDALEKMVADYTTAMNAFEFHKALQSIWEVIGMLNRFIVTNAPWELAKDPDQAGRLNTVLYFLADSLRLLALVLRPVMPTAADKMAVALGQADELAKATLEEEGCWGRMPAGTVLHQGEALFPRLEKKKKQQPQAQTQGKGQGKKGQAKKKEAEPEIDMEGLITFEQFGEVELRVAEIVTAEKIKKANKLLKLTVKAPEERTLVAGIALHYSPEDLVGKKVIIVANLKPAKLMGITSQGMVLAAKETDADGNERLVLSTVAGDIAPGSRVA</sequence>
<evidence type="ECO:0000256" key="5">
    <source>
        <dbReference type="ARBA" id="ARBA00022555"/>
    </source>
</evidence>
<dbReference type="PANTHER" id="PTHR43326">
    <property type="entry name" value="METHIONYL-TRNA SYNTHETASE"/>
    <property type="match status" value="1"/>
</dbReference>
<evidence type="ECO:0000313" key="16">
    <source>
        <dbReference type="EMBL" id="RWX51033.1"/>
    </source>
</evidence>
<feature type="region of interest" description="Disordered" evidence="14">
    <location>
        <begin position="509"/>
        <end position="538"/>
    </location>
</feature>
<keyword evidence="7 13" id="KW-0547">Nucleotide-binding</keyword>
<protein>
    <recommendedName>
        <fullName evidence="13">Methionine--tRNA ligase</fullName>
        <ecNumber evidence="13">6.1.1.10</ecNumber>
    </recommendedName>
    <alternativeName>
        <fullName evidence="13">Methionyl-tRNA synthetase</fullName>
        <shortName evidence="13">MetRS</shortName>
    </alternativeName>
</protein>
<evidence type="ECO:0000256" key="2">
    <source>
        <dbReference type="ARBA" id="ARBA00004496"/>
    </source>
</evidence>
<dbReference type="InterPro" id="IPR002547">
    <property type="entry name" value="tRNA-bd_dom"/>
</dbReference>
<dbReference type="Gene3D" id="3.40.50.620">
    <property type="entry name" value="HUPs"/>
    <property type="match status" value="1"/>
</dbReference>
<dbReference type="EC" id="6.1.1.10" evidence="13"/>
<feature type="binding site" evidence="13">
    <location>
        <position position="142"/>
    </location>
    <ligand>
        <name>Zn(2+)</name>
        <dbReference type="ChEBI" id="CHEBI:29105"/>
    </ligand>
</feature>
<dbReference type="NCBIfam" id="TIGR00399">
    <property type="entry name" value="metG_C_term"/>
    <property type="match status" value="1"/>
</dbReference>
<dbReference type="InterPro" id="IPR015413">
    <property type="entry name" value="Methionyl/Leucyl_tRNA_Synth"/>
</dbReference>
<dbReference type="InterPro" id="IPR023457">
    <property type="entry name" value="Met-tRNA_synth_2"/>
</dbReference>
<comment type="similarity">
    <text evidence="13">Belongs to the class-I aminoacyl-tRNA synthetase family. MetG type 2A subfamily.</text>
</comment>
<evidence type="ECO:0000313" key="17">
    <source>
        <dbReference type="Proteomes" id="UP000288892"/>
    </source>
</evidence>
<evidence type="ECO:0000256" key="11">
    <source>
        <dbReference type="ARBA" id="ARBA00023146"/>
    </source>
</evidence>
<keyword evidence="10 13" id="KW-0648">Protein biosynthesis</keyword>
<keyword evidence="11 13" id="KW-0030">Aminoacyl-tRNA synthetase</keyword>
<keyword evidence="6 13" id="KW-0436">Ligase</keyword>
<dbReference type="SUPFAM" id="SSF47323">
    <property type="entry name" value="Anticodon-binding domain of a subclass of class I aminoacyl-tRNA synthetases"/>
    <property type="match status" value="1"/>
</dbReference>
<evidence type="ECO:0000256" key="7">
    <source>
        <dbReference type="ARBA" id="ARBA00022741"/>
    </source>
</evidence>
<dbReference type="Gene3D" id="2.40.50.140">
    <property type="entry name" value="Nucleic acid-binding proteins"/>
    <property type="match status" value="1"/>
</dbReference>
<accession>A0A444JD92</accession>
<dbReference type="GO" id="GO:0046872">
    <property type="term" value="F:metal ion binding"/>
    <property type="evidence" value="ECO:0007669"/>
    <property type="project" value="UniProtKB-KW"/>
</dbReference>
<evidence type="ECO:0000256" key="8">
    <source>
        <dbReference type="ARBA" id="ARBA00022840"/>
    </source>
</evidence>
<name>A0A444JD92_9BACT</name>
<keyword evidence="13" id="KW-0479">Metal-binding</keyword>
<dbReference type="GO" id="GO:0005737">
    <property type="term" value="C:cytoplasm"/>
    <property type="evidence" value="ECO:0007669"/>
    <property type="project" value="UniProtKB-SubCell"/>
</dbReference>